<dbReference type="SMART" id="SM00422">
    <property type="entry name" value="HTH_MERR"/>
    <property type="match status" value="2"/>
</dbReference>
<dbReference type="SUPFAM" id="SSF46955">
    <property type="entry name" value="Putative DNA-binding domain"/>
    <property type="match status" value="2"/>
</dbReference>
<dbReference type="Gene3D" id="1.10.1660.10">
    <property type="match status" value="2"/>
</dbReference>
<reference evidence="4 5" key="1">
    <citation type="submission" date="2024-10" db="EMBL/GenBank/DDBJ databases">
        <title>The Natural Products Discovery Center: Release of the First 8490 Sequenced Strains for Exploring Actinobacteria Biosynthetic Diversity.</title>
        <authorList>
            <person name="Kalkreuter E."/>
            <person name="Kautsar S.A."/>
            <person name="Yang D."/>
            <person name="Bader C.D."/>
            <person name="Teijaro C.N."/>
            <person name="Fluegel L."/>
            <person name="Davis C.M."/>
            <person name="Simpson J.R."/>
            <person name="Lauterbach L."/>
            <person name="Steele A.D."/>
            <person name="Gui C."/>
            <person name="Meng S."/>
            <person name="Li G."/>
            <person name="Viehrig K."/>
            <person name="Ye F."/>
            <person name="Su P."/>
            <person name="Kiefer A.F."/>
            <person name="Nichols A."/>
            <person name="Cepeda A.J."/>
            <person name="Yan W."/>
            <person name="Fan B."/>
            <person name="Jiang Y."/>
            <person name="Adhikari A."/>
            <person name="Zheng C.-J."/>
            <person name="Schuster L."/>
            <person name="Cowan T.M."/>
            <person name="Smanski M.J."/>
            <person name="Chevrette M.G."/>
            <person name="De Carvalho L.P.S."/>
            <person name="Shen B."/>
        </authorList>
    </citation>
    <scope>NUCLEOTIDE SEQUENCE [LARGE SCALE GENOMIC DNA]</scope>
    <source>
        <strain evidence="4 5">NPDC020568</strain>
    </source>
</reference>
<proteinExistence type="predicted"/>
<feature type="domain" description="HTH merR-type" evidence="3">
    <location>
        <begin position="8"/>
        <end position="52"/>
    </location>
</feature>
<evidence type="ECO:0000256" key="2">
    <source>
        <dbReference type="SAM" id="Coils"/>
    </source>
</evidence>
<name>A0ABW7TF88_9NOCA</name>
<organism evidence="4 5">
    <name type="scientific">Nocardia carnea</name>
    <dbReference type="NCBI Taxonomy" id="37328"/>
    <lineage>
        <taxon>Bacteria</taxon>
        <taxon>Bacillati</taxon>
        <taxon>Actinomycetota</taxon>
        <taxon>Actinomycetes</taxon>
        <taxon>Mycobacteriales</taxon>
        <taxon>Nocardiaceae</taxon>
        <taxon>Nocardia</taxon>
    </lineage>
</organism>
<dbReference type="PANTHER" id="PTHR30204">
    <property type="entry name" value="REDOX-CYCLING DRUG-SENSING TRANSCRIPTIONAL ACTIVATOR SOXR"/>
    <property type="match status" value="1"/>
</dbReference>
<keyword evidence="2" id="KW-0175">Coiled coil</keyword>
<dbReference type="PANTHER" id="PTHR30204:SF93">
    <property type="entry name" value="HTH MERR-TYPE DOMAIN-CONTAINING PROTEIN"/>
    <property type="match status" value="1"/>
</dbReference>
<dbReference type="PROSITE" id="PS50937">
    <property type="entry name" value="HTH_MERR_2"/>
    <property type="match status" value="2"/>
</dbReference>
<dbReference type="InterPro" id="IPR009061">
    <property type="entry name" value="DNA-bd_dom_put_sf"/>
</dbReference>
<dbReference type="Pfam" id="PF00376">
    <property type="entry name" value="MerR"/>
    <property type="match status" value="1"/>
</dbReference>
<keyword evidence="1" id="KW-0238">DNA-binding</keyword>
<dbReference type="InterPro" id="IPR000551">
    <property type="entry name" value="MerR-type_HTH_dom"/>
</dbReference>
<dbReference type="RefSeq" id="WP_051157721.1">
    <property type="nucleotide sequence ID" value="NZ_JBIRUQ010000001.1"/>
</dbReference>
<keyword evidence="5" id="KW-1185">Reference proteome</keyword>
<dbReference type="EMBL" id="JBIRUQ010000001">
    <property type="protein sequence ID" value="MFI1459692.1"/>
    <property type="molecule type" value="Genomic_DNA"/>
</dbReference>
<feature type="domain" description="HTH merR-type" evidence="3">
    <location>
        <begin position="126"/>
        <end position="195"/>
    </location>
</feature>
<dbReference type="InterPro" id="IPR047057">
    <property type="entry name" value="MerR_fam"/>
</dbReference>
<gene>
    <name evidence="4" type="ORF">ACH4WX_03095</name>
</gene>
<evidence type="ECO:0000313" key="5">
    <source>
        <dbReference type="Proteomes" id="UP001611263"/>
    </source>
</evidence>
<dbReference type="GeneID" id="93506062"/>
<sequence>MESRNSRGLRTVEVARRTGYSVQQLRNLERDGALPVATRTATGYRVYGEAHIWSARAYRALAAGIDPGSAKAILRAAHERDLRQMFALLDTAHARLDRERRDLDAARTAARAVADEPIADTHPTDAMSVSELARALGVRPSTLRHWDAAGVVVPRRTGARETRVYTPDDVRAARLVHQLRLAGYGIEPLRQLVPELRGWRRWDDLAAVLTARDARIDSRSNALLEGATALSALLGLFRDGRPPDT</sequence>
<comment type="caution">
    <text evidence="4">The sequence shown here is derived from an EMBL/GenBank/DDBJ whole genome shotgun (WGS) entry which is preliminary data.</text>
</comment>
<accession>A0ABW7TF88</accession>
<evidence type="ECO:0000259" key="3">
    <source>
        <dbReference type="PROSITE" id="PS50937"/>
    </source>
</evidence>
<evidence type="ECO:0000313" key="4">
    <source>
        <dbReference type="EMBL" id="MFI1459692.1"/>
    </source>
</evidence>
<feature type="coiled-coil region" evidence="2">
    <location>
        <begin position="89"/>
        <end position="116"/>
    </location>
</feature>
<protein>
    <submittedName>
        <fullName evidence="4">MerR family transcriptional regulator</fullName>
    </submittedName>
</protein>
<dbReference type="Pfam" id="PF13411">
    <property type="entry name" value="MerR_1"/>
    <property type="match status" value="1"/>
</dbReference>
<dbReference type="Proteomes" id="UP001611263">
    <property type="component" value="Unassembled WGS sequence"/>
</dbReference>
<evidence type="ECO:0000256" key="1">
    <source>
        <dbReference type="ARBA" id="ARBA00023125"/>
    </source>
</evidence>